<evidence type="ECO:0000313" key="4">
    <source>
        <dbReference type="Proteomes" id="UP001595758"/>
    </source>
</evidence>
<proteinExistence type="predicted"/>
<dbReference type="Pfam" id="PF04784">
    <property type="entry name" value="DUF547"/>
    <property type="match status" value="1"/>
</dbReference>
<dbReference type="InterPro" id="IPR006869">
    <property type="entry name" value="DUF547"/>
</dbReference>
<feature type="signal peptide" evidence="1">
    <location>
        <begin position="1"/>
        <end position="24"/>
    </location>
</feature>
<evidence type="ECO:0000259" key="2">
    <source>
        <dbReference type="Pfam" id="PF04784"/>
    </source>
</evidence>
<gene>
    <name evidence="3" type="ORF">ACFORL_06330</name>
</gene>
<organism evidence="3 4">
    <name type="scientific">Legionella dresdenensis</name>
    <dbReference type="NCBI Taxonomy" id="450200"/>
    <lineage>
        <taxon>Bacteria</taxon>
        <taxon>Pseudomonadati</taxon>
        <taxon>Pseudomonadota</taxon>
        <taxon>Gammaproteobacteria</taxon>
        <taxon>Legionellales</taxon>
        <taxon>Legionellaceae</taxon>
        <taxon>Legionella</taxon>
    </lineage>
</organism>
<reference evidence="4" key="1">
    <citation type="journal article" date="2019" name="Int. J. Syst. Evol. Microbiol.">
        <title>The Global Catalogue of Microorganisms (GCM) 10K type strain sequencing project: providing services to taxonomists for standard genome sequencing and annotation.</title>
        <authorList>
            <consortium name="The Broad Institute Genomics Platform"/>
            <consortium name="The Broad Institute Genome Sequencing Center for Infectious Disease"/>
            <person name="Wu L."/>
            <person name="Ma J."/>
        </authorList>
    </citation>
    <scope>NUCLEOTIDE SEQUENCE [LARGE SCALE GENOMIC DNA]</scope>
    <source>
        <strain evidence="4">CCUG 59858</strain>
    </source>
</reference>
<accession>A0ABV8CEC7</accession>
<feature type="domain" description="DUF547" evidence="2">
    <location>
        <begin position="96"/>
        <end position="208"/>
    </location>
</feature>
<name>A0ABV8CEC7_9GAMM</name>
<dbReference type="PANTHER" id="PTHR46361:SF3">
    <property type="entry name" value="ELECTRON CARRIER_ PROTEIN DISULFIDE OXIDOREDUCTASE"/>
    <property type="match status" value="1"/>
</dbReference>
<feature type="chain" id="PRO_5046988765" evidence="1">
    <location>
        <begin position="25"/>
        <end position="280"/>
    </location>
</feature>
<sequence>MRKLFLLFALFSTLFLFTNTPAFASYNKNLWTIWEINNPLATAIIDHSEWQDFLSTRVITNDEGINLVDYRNLKDNDIDLLKRYIKRLSEININLYNRKEQLAYWINLFNAITVHTVASYYPVSSIEDINISPGLFSVGPWGAKLLTINAIPLSLDDINNRIIRPIWNDSRTHYALNNGSIGAPNLSRTAFTGAQIEQQLNQAAFGYINSYRGAQVIEGKLIVSKIYEWYSEDFGSEEQNVIDHLKQFANPPLLKQLQHINSIDGYVYNWHLNNTVGQDK</sequence>
<dbReference type="PANTHER" id="PTHR46361">
    <property type="entry name" value="ELECTRON CARRIER/ PROTEIN DISULFIDE OXIDOREDUCTASE"/>
    <property type="match status" value="1"/>
</dbReference>
<keyword evidence="1" id="KW-0732">Signal</keyword>
<dbReference type="EMBL" id="JBHSAB010000010">
    <property type="protein sequence ID" value="MFC3908693.1"/>
    <property type="molecule type" value="Genomic_DNA"/>
</dbReference>
<keyword evidence="4" id="KW-1185">Reference proteome</keyword>
<dbReference type="Proteomes" id="UP001595758">
    <property type="component" value="Unassembled WGS sequence"/>
</dbReference>
<evidence type="ECO:0000256" key="1">
    <source>
        <dbReference type="SAM" id="SignalP"/>
    </source>
</evidence>
<dbReference type="RefSeq" id="WP_382342207.1">
    <property type="nucleotide sequence ID" value="NZ_JBHSAB010000010.1"/>
</dbReference>
<protein>
    <submittedName>
        <fullName evidence="3">DUF547 domain-containing protein</fullName>
    </submittedName>
</protein>
<comment type="caution">
    <text evidence="3">The sequence shown here is derived from an EMBL/GenBank/DDBJ whole genome shotgun (WGS) entry which is preliminary data.</text>
</comment>
<evidence type="ECO:0000313" key="3">
    <source>
        <dbReference type="EMBL" id="MFC3908693.1"/>
    </source>
</evidence>